<keyword evidence="1 3" id="KW-0378">Hydrolase</keyword>
<feature type="domain" description="AB hydrolase-1" evidence="2">
    <location>
        <begin position="28"/>
        <end position="279"/>
    </location>
</feature>
<sequence length="296" mass="32837">MSRYAFVSTDVLDIAYLEWNPQGARSAVLLHGWPDSPHTWKDLAESLADAGYRVLAPALRGFAPTRFRDASTPRSGQLAALACDVLAFVDSLALQRPLLVGHDWGARAVASACGLREGGASHLVMLSVGYASNDPQQVLSLPQARSFWYQWFMATPRGERALREEGEAFARQMWDTWSPPGWYAERDFQEAAQAFSGPDWVAVVLHYYRHRWGFVAGEPRYGAAEQRLLPAPRLALPTLVLHGGADACTHPDGSRGREHYFSGRYQRLVLEGVGHFPQREAANQVADAILRFCADD</sequence>
<reference evidence="3 4" key="1">
    <citation type="journal article" date="2006" name="Genome Biol.">
        <title>Genomic analysis reveals that Pseudomonas aeruginosa virulence is combinatorial.</title>
        <authorList>
            <person name="Lee D.G."/>
            <person name="Urbach J.M."/>
            <person name="Wu G."/>
            <person name="Liberati N.T."/>
            <person name="Feinbaum R.L."/>
            <person name="Miyata S."/>
            <person name="Diggins L.T."/>
            <person name="He J."/>
            <person name="Saucier M."/>
            <person name="Deziel E."/>
            <person name="Friedman L."/>
            <person name="Li L."/>
            <person name="Grills G."/>
            <person name="Montgomery K."/>
            <person name="Kucherlapati R."/>
            <person name="Rahme L.G."/>
            <person name="Ausubel F.M."/>
        </authorList>
    </citation>
    <scope>NUCLEOTIDE SEQUENCE [LARGE SCALE GENOMIC DNA]</scope>
    <source>
        <strain evidence="3 4">UCBPP-PA14</strain>
    </source>
</reference>
<dbReference type="PANTHER" id="PTHR43329">
    <property type="entry name" value="EPOXIDE HYDROLASE"/>
    <property type="match status" value="1"/>
</dbReference>
<organism evidence="3 4">
    <name type="scientific">Pseudomonas aeruginosa (strain UCBPP-PA14)</name>
    <dbReference type="NCBI Taxonomy" id="208963"/>
    <lineage>
        <taxon>Bacteria</taxon>
        <taxon>Pseudomonadati</taxon>
        <taxon>Pseudomonadota</taxon>
        <taxon>Gammaproteobacteria</taxon>
        <taxon>Pseudomonadales</taxon>
        <taxon>Pseudomonadaceae</taxon>
        <taxon>Pseudomonas</taxon>
    </lineage>
</organism>
<evidence type="ECO:0000259" key="2">
    <source>
        <dbReference type="Pfam" id="PF00561"/>
    </source>
</evidence>
<protein>
    <submittedName>
        <fullName evidence="3">Probable epoxide hydrolase</fullName>
    </submittedName>
</protein>
<dbReference type="AlphaFoldDB" id="A0A0H2ZFR3"/>
<dbReference type="Gene3D" id="3.40.50.1820">
    <property type="entry name" value="alpha/beta hydrolase"/>
    <property type="match status" value="1"/>
</dbReference>
<dbReference type="HOGENOM" id="CLU_020336_16_2_6"/>
<dbReference type="SUPFAM" id="SSF53474">
    <property type="entry name" value="alpha/beta-Hydrolases"/>
    <property type="match status" value="1"/>
</dbReference>
<name>A0A0H2ZFR3_PSEAB</name>
<dbReference type="Proteomes" id="UP000000653">
    <property type="component" value="Chromosome"/>
</dbReference>
<dbReference type="KEGG" id="pau:PA14_12150"/>
<accession>A0A0H2ZFR3</accession>
<evidence type="ECO:0000313" key="3">
    <source>
        <dbReference type="EMBL" id="ABJ13268.1"/>
    </source>
</evidence>
<gene>
    <name evidence="3" type="ordered locus">PA14_12150</name>
</gene>
<dbReference type="GO" id="GO:0016787">
    <property type="term" value="F:hydrolase activity"/>
    <property type="evidence" value="ECO:0007669"/>
    <property type="project" value="UniProtKB-KW"/>
</dbReference>
<dbReference type="InterPro" id="IPR000639">
    <property type="entry name" value="Epox_hydrolase-like"/>
</dbReference>
<evidence type="ECO:0000256" key="1">
    <source>
        <dbReference type="ARBA" id="ARBA00022801"/>
    </source>
</evidence>
<dbReference type="PRINTS" id="PR00412">
    <property type="entry name" value="EPOXHYDRLASE"/>
</dbReference>
<dbReference type="Pfam" id="PF00561">
    <property type="entry name" value="Abhydrolase_1"/>
    <property type="match status" value="1"/>
</dbReference>
<dbReference type="EMBL" id="CP000438">
    <property type="protein sequence ID" value="ABJ13268.1"/>
    <property type="molecule type" value="Genomic_DNA"/>
</dbReference>
<dbReference type="BioCyc" id="PAER208963:G1G74-1010-MONOMER"/>
<dbReference type="RefSeq" id="WP_003137697.1">
    <property type="nucleotide sequence ID" value="NC_008463.1"/>
</dbReference>
<dbReference type="InterPro" id="IPR000073">
    <property type="entry name" value="AB_hydrolase_1"/>
</dbReference>
<dbReference type="InterPro" id="IPR029058">
    <property type="entry name" value="AB_hydrolase_fold"/>
</dbReference>
<proteinExistence type="predicted"/>
<evidence type="ECO:0000313" key="4">
    <source>
        <dbReference type="Proteomes" id="UP000000653"/>
    </source>
</evidence>